<dbReference type="GO" id="GO:0048791">
    <property type="term" value="P:calcium ion-regulated exocytosis of neurotransmitter"/>
    <property type="evidence" value="ECO:0007669"/>
    <property type="project" value="TreeGrafter"/>
</dbReference>
<feature type="domain" description="C2" evidence="3">
    <location>
        <begin position="167"/>
        <end position="287"/>
    </location>
</feature>
<dbReference type="GO" id="GO:0098793">
    <property type="term" value="C:presynapse"/>
    <property type="evidence" value="ECO:0007669"/>
    <property type="project" value="GOC"/>
</dbReference>
<dbReference type="PANTHER" id="PTHR10024:SF351">
    <property type="entry name" value="SYNAPTOTAGMIN-4-LIKE"/>
    <property type="match status" value="1"/>
</dbReference>
<keyword evidence="2" id="KW-1133">Transmembrane helix</keyword>
<keyword evidence="2" id="KW-0812">Transmembrane</keyword>
<dbReference type="GO" id="GO:0070382">
    <property type="term" value="C:exocytic vesicle"/>
    <property type="evidence" value="ECO:0007669"/>
    <property type="project" value="TreeGrafter"/>
</dbReference>
<evidence type="ECO:0000256" key="1">
    <source>
        <dbReference type="ARBA" id="ARBA00006996"/>
    </source>
</evidence>
<accession>A0A9F5J9Q9</accession>
<dbReference type="SUPFAM" id="SSF49562">
    <property type="entry name" value="C2 domain (Calcium/lipid-binding domain, CaLB)"/>
    <property type="match status" value="2"/>
</dbReference>
<dbReference type="SMART" id="SM00239">
    <property type="entry name" value="C2"/>
    <property type="match status" value="2"/>
</dbReference>
<dbReference type="GO" id="GO:0030276">
    <property type="term" value="F:clathrin binding"/>
    <property type="evidence" value="ECO:0007669"/>
    <property type="project" value="TreeGrafter"/>
</dbReference>
<dbReference type="CDD" id="cd00276">
    <property type="entry name" value="C2B_Synaptotagmin"/>
    <property type="match status" value="1"/>
</dbReference>
<dbReference type="InterPro" id="IPR000008">
    <property type="entry name" value="C2_dom"/>
</dbReference>
<reference evidence="5" key="1">
    <citation type="submission" date="2025-08" db="UniProtKB">
        <authorList>
            <consortium name="RefSeq"/>
        </authorList>
    </citation>
    <scope>IDENTIFICATION</scope>
    <source>
        <tissue evidence="5">Liver</tissue>
    </source>
</reference>
<dbReference type="Gene3D" id="2.60.40.150">
    <property type="entry name" value="C2 domain"/>
    <property type="match status" value="2"/>
</dbReference>
<organism evidence="4 5">
    <name type="scientific">Python bivittatus</name>
    <name type="common">Burmese python</name>
    <name type="synonym">Python molurus bivittatus</name>
    <dbReference type="NCBI Taxonomy" id="176946"/>
    <lineage>
        <taxon>Eukaryota</taxon>
        <taxon>Metazoa</taxon>
        <taxon>Chordata</taxon>
        <taxon>Craniata</taxon>
        <taxon>Vertebrata</taxon>
        <taxon>Euteleostomi</taxon>
        <taxon>Lepidosauria</taxon>
        <taxon>Squamata</taxon>
        <taxon>Bifurcata</taxon>
        <taxon>Unidentata</taxon>
        <taxon>Episquamata</taxon>
        <taxon>Toxicofera</taxon>
        <taxon>Serpentes</taxon>
        <taxon>Henophidia</taxon>
        <taxon>Pythonidae</taxon>
        <taxon>Python</taxon>
    </lineage>
</organism>
<dbReference type="PROSITE" id="PS50004">
    <property type="entry name" value="C2"/>
    <property type="match status" value="2"/>
</dbReference>
<dbReference type="AlphaFoldDB" id="A0A9F5J9Q9"/>
<dbReference type="RefSeq" id="XP_025028081.1">
    <property type="nucleotide sequence ID" value="XM_025172313.1"/>
</dbReference>
<protein>
    <submittedName>
        <fullName evidence="5">Synaptotagmin-5-like isoform X2</fullName>
    </submittedName>
</protein>
<comment type="similarity">
    <text evidence="1">Belongs to the synaptotagmin family.</text>
</comment>
<evidence type="ECO:0000313" key="4">
    <source>
        <dbReference type="Proteomes" id="UP000695026"/>
    </source>
</evidence>
<dbReference type="GO" id="GO:0001786">
    <property type="term" value="F:phosphatidylserine binding"/>
    <property type="evidence" value="ECO:0007669"/>
    <property type="project" value="TreeGrafter"/>
</dbReference>
<keyword evidence="4" id="KW-1185">Reference proteome</keyword>
<name>A0A9F5J9Q9_PYTBI</name>
<evidence type="ECO:0000313" key="5">
    <source>
        <dbReference type="RefSeq" id="XP_025028081.1"/>
    </source>
</evidence>
<dbReference type="GO" id="GO:0005509">
    <property type="term" value="F:calcium ion binding"/>
    <property type="evidence" value="ECO:0007669"/>
    <property type="project" value="TreeGrafter"/>
</dbReference>
<dbReference type="GO" id="GO:0006906">
    <property type="term" value="P:vesicle fusion"/>
    <property type="evidence" value="ECO:0007669"/>
    <property type="project" value="TreeGrafter"/>
</dbReference>
<gene>
    <name evidence="5" type="primary">LOC103054192</name>
</gene>
<dbReference type="Proteomes" id="UP000695026">
    <property type="component" value="Unplaced"/>
</dbReference>
<dbReference type="GO" id="GO:0000149">
    <property type="term" value="F:SNARE binding"/>
    <property type="evidence" value="ECO:0007669"/>
    <property type="project" value="TreeGrafter"/>
</dbReference>
<dbReference type="GO" id="GO:0030424">
    <property type="term" value="C:axon"/>
    <property type="evidence" value="ECO:0007669"/>
    <property type="project" value="TreeGrafter"/>
</dbReference>
<evidence type="ECO:0000256" key="2">
    <source>
        <dbReference type="SAM" id="Phobius"/>
    </source>
</evidence>
<dbReference type="InterPro" id="IPR035892">
    <property type="entry name" value="C2_domain_sf"/>
</dbReference>
<keyword evidence="2" id="KW-0472">Membrane</keyword>
<proteinExistence type="inferred from homology"/>
<dbReference type="PANTHER" id="PTHR10024">
    <property type="entry name" value="SYNAPTOTAGMIN"/>
    <property type="match status" value="1"/>
</dbReference>
<feature type="transmembrane region" description="Helical" evidence="2">
    <location>
        <begin position="6"/>
        <end position="29"/>
    </location>
</feature>
<dbReference type="Pfam" id="PF00168">
    <property type="entry name" value="C2"/>
    <property type="match status" value="2"/>
</dbReference>
<dbReference type="GO" id="GO:0005544">
    <property type="term" value="F:calcium-dependent phospholipid binding"/>
    <property type="evidence" value="ECO:0007669"/>
    <property type="project" value="TreeGrafter"/>
</dbReference>
<feature type="domain" description="C2" evidence="3">
    <location>
        <begin position="318"/>
        <end position="453"/>
    </location>
</feature>
<dbReference type="GeneID" id="103054192"/>
<sequence length="462" mass="52932">MPLLVFWSITLALPCFSFFLGCTVCWYQLKKRRLSKSKAEPLDQMLLELEVAQPSVKMVAPIQEQYVQIEGEVQNNPPLTAANLPGLSIQETPQKSFLCGRASLPNIPVPQKLLIRSHLGWTRRCTISGDNRFASERTLLSHPILGTNSPSSYFVSRTSSNNTTTKTRPHLHFGLFYSQPRALLTVTVIRLSHLPTGFWASRNSYVKVYVLPRFDEPQRTALHKKSLHPEFHEQFQFGRYSLEDLSRLTLRFAVYTKNFHSIKNSFLGEVMFPCTQVAWKQNISSVYTQELSPTKTKIKKCFSSQDRRSSAWLSQPNSVGQLFLLLQYQALANRIKVLVRKAENLERLTCFPGTPDHYVMINFYHDGKVIDMKETKSVAGYNPVWNIPFLFSVPAGDIQKQRLFLEFTVIQAHLFPRSWVVGRVLIGPDVPGMGQLHWKEMYTLGNVESARWHLIQPEGFQP</sequence>
<dbReference type="GO" id="GO:0005886">
    <property type="term" value="C:plasma membrane"/>
    <property type="evidence" value="ECO:0007669"/>
    <property type="project" value="TreeGrafter"/>
</dbReference>
<evidence type="ECO:0000259" key="3">
    <source>
        <dbReference type="PROSITE" id="PS50004"/>
    </source>
</evidence>